<feature type="region of interest" description="Disordered" evidence="1">
    <location>
        <begin position="58"/>
        <end position="78"/>
    </location>
</feature>
<evidence type="ECO:0000313" key="2">
    <source>
        <dbReference type="EMBL" id="NEN06452.1"/>
    </source>
</evidence>
<dbReference type="EMBL" id="JAAGWY010000002">
    <property type="protein sequence ID" value="NEN06452.1"/>
    <property type="molecule type" value="Genomic_DNA"/>
</dbReference>
<name>A0A6L9XYD3_9MICO</name>
<proteinExistence type="predicted"/>
<dbReference type="Proteomes" id="UP000474967">
    <property type="component" value="Unassembled WGS sequence"/>
</dbReference>
<accession>A0A6L9XYD3</accession>
<gene>
    <name evidence="2" type="ORF">G3T36_11275</name>
</gene>
<keyword evidence="3" id="KW-1185">Reference proteome</keyword>
<evidence type="ECO:0000313" key="3">
    <source>
        <dbReference type="Proteomes" id="UP000474967"/>
    </source>
</evidence>
<dbReference type="AlphaFoldDB" id="A0A6L9XYD3"/>
<reference evidence="2 3" key="1">
    <citation type="journal article" date="2014" name="J. Microbiol.">
        <title>Diaminobutyricibacter tongyongensis gen. nov., sp. nov. and Homoserinibacter gongjuensis gen. nov., sp. nov. belong to the family Microbacteriaceae.</title>
        <authorList>
            <person name="Kim S.J."/>
            <person name="Ahn J.H."/>
            <person name="Weon H.Y."/>
            <person name="Hamada M."/>
            <person name="Suzuki K."/>
            <person name="Kwon S.W."/>
        </authorList>
    </citation>
    <scope>NUCLEOTIDE SEQUENCE [LARGE SCALE GENOMIC DNA]</scope>
    <source>
        <strain evidence="2 3">NBRC 108724</strain>
    </source>
</reference>
<comment type="caution">
    <text evidence="2">The sequence shown here is derived from an EMBL/GenBank/DDBJ whole genome shotgun (WGS) entry which is preliminary data.</text>
</comment>
<protein>
    <submittedName>
        <fullName evidence="2">Uncharacterized protein</fullName>
    </submittedName>
</protein>
<sequence length="245" mass="24873">MTNPTPKRWPLITLGAVSVVVVLLVIVGVASNGAEPTHGSSSPAAALSAKPTAAIALTPAPAPKPTRSPATHPAQTGLRQVHTVRTEPMDINLTAGQCRIRTVNAVAGDFLPDPACTPGAVDPAVTEATIGTTICVSGYTASVRPPTSVTGPAKVASLADYGMAPSPTTEYDHLVPLELGGASSVSNLWPEPNTSTAKGVNNPKDAVETALKKAVCAHEVQLLAAQNAVASNWTTAESVLGLASR</sequence>
<evidence type="ECO:0000256" key="1">
    <source>
        <dbReference type="SAM" id="MobiDB-lite"/>
    </source>
</evidence>
<organism evidence="2 3">
    <name type="scientific">Leifsonia tongyongensis</name>
    <dbReference type="NCBI Taxonomy" id="1268043"/>
    <lineage>
        <taxon>Bacteria</taxon>
        <taxon>Bacillati</taxon>
        <taxon>Actinomycetota</taxon>
        <taxon>Actinomycetes</taxon>
        <taxon>Micrococcales</taxon>
        <taxon>Microbacteriaceae</taxon>
        <taxon>Leifsonia</taxon>
    </lineage>
</organism>